<evidence type="ECO:0000313" key="3">
    <source>
        <dbReference type="Proteomes" id="UP000311919"/>
    </source>
</evidence>
<gene>
    <name evidence="2" type="ORF">EWB00_003892</name>
</gene>
<dbReference type="Proteomes" id="UP000311919">
    <property type="component" value="Unassembled WGS sequence"/>
</dbReference>
<name>A0A4Z2D727_SCHJA</name>
<accession>A0A4Z2D727</accession>
<keyword evidence="1" id="KW-0472">Membrane</keyword>
<keyword evidence="1" id="KW-1133">Transmembrane helix</keyword>
<organism evidence="2 3">
    <name type="scientific">Schistosoma japonicum</name>
    <name type="common">Blood fluke</name>
    <dbReference type="NCBI Taxonomy" id="6182"/>
    <lineage>
        <taxon>Eukaryota</taxon>
        <taxon>Metazoa</taxon>
        <taxon>Spiralia</taxon>
        <taxon>Lophotrochozoa</taxon>
        <taxon>Platyhelminthes</taxon>
        <taxon>Trematoda</taxon>
        <taxon>Digenea</taxon>
        <taxon>Strigeidida</taxon>
        <taxon>Schistosomatoidea</taxon>
        <taxon>Schistosomatidae</taxon>
        <taxon>Schistosoma</taxon>
    </lineage>
</organism>
<evidence type="ECO:0000313" key="2">
    <source>
        <dbReference type="EMBL" id="TNN12246.1"/>
    </source>
</evidence>
<reference evidence="2 3" key="1">
    <citation type="submission" date="2019-03" db="EMBL/GenBank/DDBJ databases">
        <title>An improved genome assembly of the fluke Schistosoma japonicum.</title>
        <authorList>
            <person name="Hu W."/>
            <person name="Luo F."/>
            <person name="Yin M."/>
            <person name="Mo X."/>
            <person name="Sun C."/>
            <person name="Wu Q."/>
            <person name="Zhu B."/>
            <person name="Xiang M."/>
            <person name="Wang J."/>
            <person name="Wang Y."/>
            <person name="Zhang T."/>
            <person name="Xu B."/>
            <person name="Zheng H."/>
            <person name="Feng Z."/>
        </authorList>
    </citation>
    <scope>NUCLEOTIDE SEQUENCE [LARGE SCALE GENOMIC DNA]</scope>
    <source>
        <strain evidence="2">HuSjv2</strain>
        <tissue evidence="2">Worms</tissue>
    </source>
</reference>
<sequence>MRKSVAILSRHLRVFSLFSCILWLLLIGAFLRTIWHLSYLVLNHSGYGNNINLKYYDVDWKPSIYTVPRLTDAMLTLWPAYIAKDIVPSSDITLVSFSSRSPFPLTSQLNSATAFDEREQYRVFLSNVLHGLITRLIWIYPSWKQSSMNQFYKKSEFYVGLAHIDLSGRNYNNDELSTDSHPRIKTFCLCNTTENLCTLPLLYSTTFQISRQSCSVYGSLIYEETVDLMAESLLSQGKTERFASDPVYSFSRKFYLQSDKSDLSKSSSPNKLTVWIDSLFILHIDMNYFTEFMTTVNNETSLDSRPSFINYPHINSFNDSNVNFSTYELQNSYYFTSPGKDNYIIDSQVTSHYDDQIPINSASLLHQYTILLKNVHNKLSRLASTVDHMIDNFNHIINSMLLFMTTQNPNMLSYWSNETLISSSSCCFKPSFELLTFDSDRKLNIFNHWKDNYRATFYHLDNYCSSSDTMINILVNKPTIMMNAKLELLSLWNWFCSLTIFELKFISQFITCEYKGKNDDLQPVGLCDREKLSISSPDGIPVNQRNPLLLHRLKNIITYLPRPLTVNVVMHPLLEQIIQKMDLSTELCKLLDEFSLNKHG</sequence>
<dbReference type="AlphaFoldDB" id="A0A4Z2D727"/>
<feature type="transmembrane region" description="Helical" evidence="1">
    <location>
        <begin position="12"/>
        <end position="35"/>
    </location>
</feature>
<evidence type="ECO:0000256" key="1">
    <source>
        <dbReference type="SAM" id="Phobius"/>
    </source>
</evidence>
<proteinExistence type="predicted"/>
<dbReference type="OrthoDB" id="6257683at2759"/>
<keyword evidence="3" id="KW-1185">Reference proteome</keyword>
<protein>
    <submittedName>
        <fullName evidence="2">Uncharacterized protein</fullName>
    </submittedName>
</protein>
<keyword evidence="1" id="KW-0812">Transmembrane</keyword>
<comment type="caution">
    <text evidence="2">The sequence shown here is derived from an EMBL/GenBank/DDBJ whole genome shotgun (WGS) entry which is preliminary data.</text>
</comment>
<dbReference type="EMBL" id="SKCS01000246">
    <property type="protein sequence ID" value="TNN12246.1"/>
    <property type="molecule type" value="Genomic_DNA"/>
</dbReference>
<dbReference type="STRING" id="6182.A0A4Z2D727"/>